<dbReference type="Proteomes" id="UP000619238">
    <property type="component" value="Unassembled WGS sequence"/>
</dbReference>
<dbReference type="RefSeq" id="WP_187563106.1">
    <property type="nucleotide sequence ID" value="NZ_JACGWS010000009.1"/>
</dbReference>
<keyword evidence="3" id="KW-1185">Reference proteome</keyword>
<evidence type="ECO:0000313" key="3">
    <source>
        <dbReference type="Proteomes" id="UP000619238"/>
    </source>
</evidence>
<gene>
    <name evidence="2" type="ORF">H2O64_15425</name>
</gene>
<dbReference type="CDD" id="cd00761">
    <property type="entry name" value="Glyco_tranf_GTA_type"/>
    <property type="match status" value="1"/>
</dbReference>
<dbReference type="InterPro" id="IPR050834">
    <property type="entry name" value="Glycosyltransf_2"/>
</dbReference>
<feature type="domain" description="Glycosyltransferase 2-like" evidence="1">
    <location>
        <begin position="5"/>
        <end position="118"/>
    </location>
</feature>
<comment type="caution">
    <text evidence="2">The sequence shown here is derived from an EMBL/GenBank/DDBJ whole genome shotgun (WGS) entry which is preliminary data.</text>
</comment>
<dbReference type="SUPFAM" id="SSF53448">
    <property type="entry name" value="Nucleotide-diphospho-sugar transferases"/>
    <property type="match status" value="1"/>
</dbReference>
<dbReference type="PANTHER" id="PTHR43685:SF2">
    <property type="entry name" value="GLYCOSYLTRANSFERASE 2-LIKE DOMAIN-CONTAINING PROTEIN"/>
    <property type="match status" value="1"/>
</dbReference>
<reference evidence="2 3" key="1">
    <citation type="submission" date="2020-07" db="EMBL/GenBank/DDBJ databases">
        <title>Description of Kordia aestuariivivens sp. nov., isolated from a tidal flat.</title>
        <authorList>
            <person name="Park S."/>
            <person name="Yoon J.-H."/>
        </authorList>
    </citation>
    <scope>NUCLEOTIDE SEQUENCE [LARGE SCALE GENOMIC DNA]</scope>
    <source>
        <strain evidence="2 3">YSTF-M3</strain>
    </source>
</reference>
<evidence type="ECO:0000313" key="2">
    <source>
        <dbReference type="EMBL" id="MBC8756067.1"/>
    </source>
</evidence>
<organism evidence="2 3">
    <name type="scientific">Kordia aestuariivivens</name>
    <dbReference type="NCBI Taxonomy" id="2759037"/>
    <lineage>
        <taxon>Bacteria</taxon>
        <taxon>Pseudomonadati</taxon>
        <taxon>Bacteroidota</taxon>
        <taxon>Flavobacteriia</taxon>
        <taxon>Flavobacteriales</taxon>
        <taxon>Flavobacteriaceae</taxon>
        <taxon>Kordia</taxon>
    </lineage>
</organism>
<dbReference type="EMBL" id="JACGWS010000009">
    <property type="protein sequence ID" value="MBC8756067.1"/>
    <property type="molecule type" value="Genomic_DNA"/>
</dbReference>
<name>A0ABR7QC14_9FLAO</name>
<accession>A0ABR7QC14</accession>
<evidence type="ECO:0000259" key="1">
    <source>
        <dbReference type="Pfam" id="PF00535"/>
    </source>
</evidence>
<dbReference type="PANTHER" id="PTHR43685">
    <property type="entry name" value="GLYCOSYLTRANSFERASE"/>
    <property type="match status" value="1"/>
</dbReference>
<dbReference type="Pfam" id="PF00535">
    <property type="entry name" value="Glycos_transf_2"/>
    <property type="match status" value="1"/>
</dbReference>
<sequence length="313" mass="36086">MPLFSVIIPLYNKENYVQQTIESVLQQTFADFELIVVNDSSTDKSVDIVSKISDPRIQIIQNPNNAGLSTTRNHGISKASGKIITLLDADDLWLPTFLETIKNLYETFPEASLYGTDYIEKYTEQEILEPKKNISIALKGTSFVVSDFFDANMFQPIFSQSNLAFKKEICVESVIFNPQITFAEDIDFYIKYGSKYKVAYHYEALAEVRFDVPNQMSKHSIASKTLPDLDRYESIAKDNISLKKYLDLYRYIFASLYLLENAIPQRNAMLQHIDYANLTFKQRLLLKSPRFVLLLLKKIKGFLLKRNVRVTSF</sequence>
<dbReference type="InterPro" id="IPR029044">
    <property type="entry name" value="Nucleotide-diphossugar_trans"/>
</dbReference>
<protein>
    <submittedName>
        <fullName evidence="2">Glycosyltransferase family 2 protein</fullName>
    </submittedName>
</protein>
<dbReference type="Gene3D" id="3.90.550.10">
    <property type="entry name" value="Spore Coat Polysaccharide Biosynthesis Protein SpsA, Chain A"/>
    <property type="match status" value="1"/>
</dbReference>
<proteinExistence type="predicted"/>
<dbReference type="InterPro" id="IPR001173">
    <property type="entry name" value="Glyco_trans_2-like"/>
</dbReference>